<feature type="region of interest" description="Disordered" evidence="1">
    <location>
        <begin position="132"/>
        <end position="153"/>
    </location>
</feature>
<proteinExistence type="predicted"/>
<dbReference type="PANTHER" id="PTHR43185">
    <property type="entry name" value="FERROUS IRON TRANSPORT PROTEIN B"/>
    <property type="match status" value="1"/>
</dbReference>
<dbReference type="Proteomes" id="UP000263273">
    <property type="component" value="Unassembled WGS sequence"/>
</dbReference>
<dbReference type="PANTHER" id="PTHR43185:SF1">
    <property type="entry name" value="FE(2+) TRANSPORTER FEOB"/>
    <property type="match status" value="1"/>
</dbReference>
<organism evidence="3 4">
    <name type="scientific">Syntrophomonas wolfei</name>
    <dbReference type="NCBI Taxonomy" id="863"/>
    <lineage>
        <taxon>Bacteria</taxon>
        <taxon>Bacillati</taxon>
        <taxon>Bacillota</taxon>
        <taxon>Clostridia</taxon>
        <taxon>Eubacteriales</taxon>
        <taxon>Syntrophomonadaceae</taxon>
        <taxon>Syntrophomonas</taxon>
    </lineage>
</organism>
<reference evidence="3 4" key="1">
    <citation type="journal article" date="2018" name="Nat. Biotechnol.">
        <title>A standardized bacterial taxonomy based on genome phylogeny substantially revises the tree of life.</title>
        <authorList>
            <person name="Parks D.H."/>
            <person name="Chuvochina M."/>
            <person name="Waite D.W."/>
            <person name="Rinke C."/>
            <person name="Skarshewski A."/>
            <person name="Chaumeil P.A."/>
            <person name="Hugenholtz P."/>
        </authorList>
    </citation>
    <scope>NUCLEOTIDE SEQUENCE [LARGE SCALE GENOMIC DNA]</scope>
    <source>
        <strain evidence="3">UBA10948</strain>
    </source>
</reference>
<dbReference type="InterPro" id="IPR027417">
    <property type="entry name" value="P-loop_NTPase"/>
</dbReference>
<sequence>SAYSPDEVVARNVIVNDKPDLVVNIADASNLERSLYLNTQLKELEVPIVLVLNMADVAEKNGITINYELMSQLLGMTVVRAVGTKNEGTVTILDAVVNTFAGEDKPSERMSRYRPEIEEEINSLLELPFAGRQSGSPSSEAAAAAGNLDGILN</sequence>
<dbReference type="GO" id="GO:0005525">
    <property type="term" value="F:GTP binding"/>
    <property type="evidence" value="ECO:0007669"/>
    <property type="project" value="InterPro"/>
</dbReference>
<evidence type="ECO:0000313" key="3">
    <source>
        <dbReference type="EMBL" id="HBK52350.1"/>
    </source>
</evidence>
<dbReference type="Gene3D" id="3.40.50.300">
    <property type="entry name" value="P-loop containing nucleotide triphosphate hydrolases"/>
    <property type="match status" value="1"/>
</dbReference>
<dbReference type="EMBL" id="DNZF01000005">
    <property type="protein sequence ID" value="HBK52350.1"/>
    <property type="molecule type" value="Genomic_DNA"/>
</dbReference>
<evidence type="ECO:0000256" key="1">
    <source>
        <dbReference type="SAM" id="MobiDB-lite"/>
    </source>
</evidence>
<dbReference type="GO" id="GO:0005886">
    <property type="term" value="C:plasma membrane"/>
    <property type="evidence" value="ECO:0007669"/>
    <property type="project" value="TreeGrafter"/>
</dbReference>
<dbReference type="GO" id="GO:0015093">
    <property type="term" value="F:ferrous iron transmembrane transporter activity"/>
    <property type="evidence" value="ECO:0007669"/>
    <property type="project" value="TreeGrafter"/>
</dbReference>
<comment type="caution">
    <text evidence="3">The sequence shown here is derived from an EMBL/GenBank/DDBJ whole genome shotgun (WGS) entry which is preliminary data.</text>
</comment>
<dbReference type="AlphaFoldDB" id="A0A354YSQ6"/>
<feature type="non-terminal residue" evidence="3">
    <location>
        <position position="153"/>
    </location>
</feature>
<dbReference type="Pfam" id="PF02421">
    <property type="entry name" value="FeoB_N"/>
    <property type="match status" value="1"/>
</dbReference>
<dbReference type="SUPFAM" id="SSF52540">
    <property type="entry name" value="P-loop containing nucleoside triphosphate hydrolases"/>
    <property type="match status" value="1"/>
</dbReference>
<evidence type="ECO:0000259" key="2">
    <source>
        <dbReference type="PROSITE" id="PS51711"/>
    </source>
</evidence>
<gene>
    <name evidence="3" type="ORF">DDZ44_00230</name>
</gene>
<dbReference type="PROSITE" id="PS51711">
    <property type="entry name" value="G_FEOB"/>
    <property type="match status" value="1"/>
</dbReference>
<dbReference type="InterPro" id="IPR030389">
    <property type="entry name" value="G_FEOB_dom"/>
</dbReference>
<feature type="domain" description="FeoB-type G" evidence="2">
    <location>
        <begin position="1"/>
        <end position="102"/>
    </location>
</feature>
<feature type="non-terminal residue" evidence="3">
    <location>
        <position position="1"/>
    </location>
</feature>
<evidence type="ECO:0000313" key="4">
    <source>
        <dbReference type="Proteomes" id="UP000263273"/>
    </source>
</evidence>
<protein>
    <recommendedName>
        <fullName evidence="2">FeoB-type G domain-containing protein</fullName>
    </recommendedName>
</protein>
<accession>A0A354YSQ6</accession>
<dbReference type="InterPro" id="IPR050860">
    <property type="entry name" value="FeoB_GTPase"/>
</dbReference>
<name>A0A354YSQ6_9FIRM</name>